<sequence>MSTSLNELTTYIFGGWDLAVACDLLLQGALFAQFAHYTSLYKNDTAWLKAFVGGLLFLTTLKSVQMIQIMWQQNVVHFSDPMGAALLLNTSWTQEINLAFSALIAFSVQLFFCQRLWALSRNTYIVLLVFLLFVFGLVAALVSTGFTFAHNPKTAGDWIPIHLSTVLVGDILLCGSTAFSLLKTSKQVLPQTAGVLNALLRLTFQSAAPAFMCALINLIANRAGSRTEAVNTGTMLSIISNDALPKLYALSAMWTLNSRQGIRLAGSHGQTTSSQEGHSGRRNNVELGGLSLSGTRAPIQVRTQTVQHVDSDIAFAPKLDNVSQHSVV</sequence>
<name>A0AAD7BHE1_9AGAR</name>
<feature type="transmembrane region" description="Helical" evidence="2">
    <location>
        <begin position="46"/>
        <end position="71"/>
    </location>
</feature>
<feature type="region of interest" description="Disordered" evidence="1">
    <location>
        <begin position="266"/>
        <end position="287"/>
    </location>
</feature>
<evidence type="ECO:0000313" key="5">
    <source>
        <dbReference type="Proteomes" id="UP001221142"/>
    </source>
</evidence>
<gene>
    <name evidence="4" type="ORF">FB45DRAFT_137475</name>
</gene>
<dbReference type="Proteomes" id="UP001221142">
    <property type="component" value="Unassembled WGS sequence"/>
</dbReference>
<evidence type="ECO:0000313" key="4">
    <source>
        <dbReference type="EMBL" id="KAJ7621205.1"/>
    </source>
</evidence>
<dbReference type="Pfam" id="PF20152">
    <property type="entry name" value="DUF6534"/>
    <property type="match status" value="1"/>
</dbReference>
<feature type="transmembrane region" description="Helical" evidence="2">
    <location>
        <begin position="124"/>
        <end position="149"/>
    </location>
</feature>
<accession>A0AAD7BHE1</accession>
<dbReference type="InterPro" id="IPR045339">
    <property type="entry name" value="DUF6534"/>
</dbReference>
<proteinExistence type="predicted"/>
<feature type="domain" description="DUF6534" evidence="3">
    <location>
        <begin position="168"/>
        <end position="260"/>
    </location>
</feature>
<evidence type="ECO:0000256" key="1">
    <source>
        <dbReference type="SAM" id="MobiDB-lite"/>
    </source>
</evidence>
<dbReference type="PANTHER" id="PTHR40465:SF1">
    <property type="entry name" value="DUF6534 DOMAIN-CONTAINING PROTEIN"/>
    <property type="match status" value="1"/>
</dbReference>
<reference evidence="4" key="1">
    <citation type="submission" date="2023-03" db="EMBL/GenBank/DDBJ databases">
        <title>Massive genome expansion in bonnet fungi (Mycena s.s.) driven by repeated elements and novel gene families across ecological guilds.</title>
        <authorList>
            <consortium name="Lawrence Berkeley National Laboratory"/>
            <person name="Harder C.B."/>
            <person name="Miyauchi S."/>
            <person name="Viragh M."/>
            <person name="Kuo A."/>
            <person name="Thoen E."/>
            <person name="Andreopoulos B."/>
            <person name="Lu D."/>
            <person name="Skrede I."/>
            <person name="Drula E."/>
            <person name="Henrissat B."/>
            <person name="Morin E."/>
            <person name="Kohler A."/>
            <person name="Barry K."/>
            <person name="LaButti K."/>
            <person name="Morin E."/>
            <person name="Salamov A."/>
            <person name="Lipzen A."/>
            <person name="Mereny Z."/>
            <person name="Hegedus B."/>
            <person name="Baldrian P."/>
            <person name="Stursova M."/>
            <person name="Weitz H."/>
            <person name="Taylor A."/>
            <person name="Grigoriev I.V."/>
            <person name="Nagy L.G."/>
            <person name="Martin F."/>
            <person name="Kauserud H."/>
        </authorList>
    </citation>
    <scope>NUCLEOTIDE SEQUENCE</scope>
    <source>
        <strain evidence="4">9284</strain>
    </source>
</reference>
<keyword evidence="5" id="KW-1185">Reference proteome</keyword>
<feature type="transmembrane region" description="Helical" evidence="2">
    <location>
        <begin position="91"/>
        <end position="112"/>
    </location>
</feature>
<evidence type="ECO:0000256" key="2">
    <source>
        <dbReference type="SAM" id="Phobius"/>
    </source>
</evidence>
<feature type="compositionally biased region" description="Polar residues" evidence="1">
    <location>
        <begin position="268"/>
        <end position="277"/>
    </location>
</feature>
<keyword evidence="2" id="KW-0812">Transmembrane</keyword>
<dbReference type="EMBL" id="JARKIF010000016">
    <property type="protein sequence ID" value="KAJ7621205.1"/>
    <property type="molecule type" value="Genomic_DNA"/>
</dbReference>
<dbReference type="AlphaFoldDB" id="A0AAD7BHE1"/>
<protein>
    <recommendedName>
        <fullName evidence="3">DUF6534 domain-containing protein</fullName>
    </recommendedName>
</protein>
<comment type="caution">
    <text evidence="4">The sequence shown here is derived from an EMBL/GenBank/DDBJ whole genome shotgun (WGS) entry which is preliminary data.</text>
</comment>
<keyword evidence="2" id="KW-1133">Transmembrane helix</keyword>
<feature type="transmembrane region" description="Helical" evidence="2">
    <location>
        <begin position="161"/>
        <end position="182"/>
    </location>
</feature>
<dbReference type="PANTHER" id="PTHR40465">
    <property type="entry name" value="CHROMOSOME 1, WHOLE GENOME SHOTGUN SEQUENCE"/>
    <property type="match status" value="1"/>
</dbReference>
<organism evidence="4 5">
    <name type="scientific">Roridomyces roridus</name>
    <dbReference type="NCBI Taxonomy" id="1738132"/>
    <lineage>
        <taxon>Eukaryota</taxon>
        <taxon>Fungi</taxon>
        <taxon>Dikarya</taxon>
        <taxon>Basidiomycota</taxon>
        <taxon>Agaricomycotina</taxon>
        <taxon>Agaricomycetes</taxon>
        <taxon>Agaricomycetidae</taxon>
        <taxon>Agaricales</taxon>
        <taxon>Marasmiineae</taxon>
        <taxon>Mycenaceae</taxon>
        <taxon>Roridomyces</taxon>
    </lineage>
</organism>
<evidence type="ECO:0000259" key="3">
    <source>
        <dbReference type="Pfam" id="PF20152"/>
    </source>
</evidence>
<keyword evidence="2" id="KW-0472">Membrane</keyword>
<feature type="transmembrane region" description="Helical" evidence="2">
    <location>
        <begin position="12"/>
        <end position="34"/>
    </location>
</feature>